<dbReference type="EMBL" id="JABCUR010000002">
    <property type="protein sequence ID" value="NMW64449.1"/>
    <property type="molecule type" value="Genomic_DNA"/>
</dbReference>
<proteinExistence type="predicted"/>
<accession>A0A7Y0U048</accession>
<comment type="caution">
    <text evidence="1">The sequence shown here is derived from an EMBL/GenBank/DDBJ whole genome shotgun (WGS) entry which is preliminary data.</text>
</comment>
<evidence type="ECO:0000313" key="1">
    <source>
        <dbReference type="EMBL" id="NMW64449.1"/>
    </source>
</evidence>
<sequence length="82" mass="9555">MMGELGTALVNLTIFLTCGWKLKGYWDAWWRARGDLTRYCVPRLVLTATADSGHKSYWGLSGLWYDRRRRKLNMVFQPVEGN</sequence>
<dbReference type="RefSeq" id="WP_169771574.1">
    <property type="nucleotide sequence ID" value="NZ_JABCUR010000002.1"/>
</dbReference>
<protein>
    <submittedName>
        <fullName evidence="1">Uncharacterized protein</fullName>
    </submittedName>
</protein>
<gene>
    <name evidence="1" type="ORF">HHJ78_02620</name>
</gene>
<dbReference type="Proteomes" id="UP000578252">
    <property type="component" value="Unassembled WGS sequence"/>
</dbReference>
<dbReference type="AlphaFoldDB" id="A0A7Y0U048"/>
<evidence type="ECO:0000313" key="2">
    <source>
        <dbReference type="Proteomes" id="UP000578252"/>
    </source>
</evidence>
<organism evidence="1 2">
    <name type="scientific">Mobiluncus mulieris</name>
    <dbReference type="NCBI Taxonomy" id="2052"/>
    <lineage>
        <taxon>Bacteria</taxon>
        <taxon>Bacillati</taxon>
        <taxon>Actinomycetota</taxon>
        <taxon>Actinomycetes</taxon>
        <taxon>Actinomycetales</taxon>
        <taxon>Actinomycetaceae</taxon>
        <taxon>Mobiluncus</taxon>
    </lineage>
</organism>
<name>A0A7Y0U048_9ACTO</name>
<reference evidence="1 2" key="1">
    <citation type="submission" date="2020-04" db="EMBL/GenBank/DDBJ databases">
        <title>Antimicrobial susceptibility and clonality of vaginal-derived multi-drug resistant Mobiluncus isolates in China.</title>
        <authorList>
            <person name="Zhang X."/>
        </authorList>
    </citation>
    <scope>NUCLEOTIDE SEQUENCE [LARGE SCALE GENOMIC DNA]</scope>
    <source>
        <strain evidence="1 2">13</strain>
    </source>
</reference>